<dbReference type="SUPFAM" id="SSF52317">
    <property type="entry name" value="Class I glutamine amidotransferase-like"/>
    <property type="match status" value="1"/>
</dbReference>
<dbReference type="RefSeq" id="XP_026609723.1">
    <property type="nucleotide sequence ID" value="XM_026754506.1"/>
</dbReference>
<dbReference type="GO" id="GO:0005829">
    <property type="term" value="C:cytosol"/>
    <property type="evidence" value="ECO:0007669"/>
    <property type="project" value="TreeGrafter"/>
</dbReference>
<dbReference type="EMBL" id="NKHU02000433">
    <property type="protein sequence ID" value="RHZ43367.1"/>
    <property type="molecule type" value="Genomic_DNA"/>
</dbReference>
<accession>A0A397FXU7</accession>
<sequence>MHLHIAILDLDIPVPTVHAARGLYSSQFTHLLASAAARLSQSLDKGREITISTSSYDIIGGIFPPSHLLLPHPSQPSDSETDRIRKIDAILLTGSSASVYRPHHHPWIPPLQSFLADVYANYPHIKLFGSCFGHQVLAQALVPGCVVEACPGGYEMGIGAIALSREFLGRFGLSSPMLGEAGATAGATAGGEGKEMRLQLIHGDWVVVQGERGLRLRLPDGWVNVGSTPRCPVQGVYRPGRVLTLQGHFEFDVFVNRETCLEFGRRGGWDAEVVEGYLRAIEAGDGEDDSEVAAEMVVWFFAGEDMKVHADGDVKMEMEGGLLTPPLE</sequence>
<dbReference type="CDD" id="cd01741">
    <property type="entry name" value="GATase1_1"/>
    <property type="match status" value="1"/>
</dbReference>
<dbReference type="VEuPathDB" id="FungiDB:CDV56_100887"/>
<comment type="caution">
    <text evidence="1">The sequence shown here is derived from an EMBL/GenBank/DDBJ whole genome shotgun (WGS) entry which is preliminary data.</text>
</comment>
<dbReference type="PANTHER" id="PTHR42695">
    <property type="entry name" value="GLUTAMINE AMIDOTRANSFERASE YLR126C-RELATED"/>
    <property type="match status" value="1"/>
</dbReference>
<protein>
    <recommendedName>
        <fullName evidence="3">Glutamine amidotransferase domain-containing protein</fullName>
    </recommendedName>
</protein>
<keyword evidence="2" id="KW-1185">Reference proteome</keyword>
<gene>
    <name evidence="1" type="ORF">CDV56_100887</name>
</gene>
<evidence type="ECO:0000313" key="1">
    <source>
        <dbReference type="EMBL" id="RHZ43367.1"/>
    </source>
</evidence>
<dbReference type="AlphaFoldDB" id="A0A397FXU7"/>
<dbReference type="GO" id="GO:0005634">
    <property type="term" value="C:nucleus"/>
    <property type="evidence" value="ECO:0007669"/>
    <property type="project" value="TreeGrafter"/>
</dbReference>
<dbReference type="Proteomes" id="UP000215305">
    <property type="component" value="Unassembled WGS sequence"/>
</dbReference>
<dbReference type="InterPro" id="IPR044992">
    <property type="entry name" value="ChyE-like"/>
</dbReference>
<dbReference type="OrthoDB" id="1669814at2759"/>
<name>A0A397FXU7_ASPTH</name>
<evidence type="ECO:0008006" key="3">
    <source>
        <dbReference type="Google" id="ProtNLM"/>
    </source>
</evidence>
<dbReference type="InterPro" id="IPR029062">
    <property type="entry name" value="Class_I_gatase-like"/>
</dbReference>
<dbReference type="PANTHER" id="PTHR42695:SF6">
    <property type="entry name" value="GLUTAMINE AMIDOTRANSFERASE DOMAIN-CONTAINING PROTEIN"/>
    <property type="match status" value="1"/>
</dbReference>
<dbReference type="GeneID" id="38122861"/>
<proteinExistence type="predicted"/>
<dbReference type="STRING" id="41047.A0A397FXU7"/>
<dbReference type="Gene3D" id="3.40.50.880">
    <property type="match status" value="1"/>
</dbReference>
<reference evidence="1" key="1">
    <citation type="submission" date="2018-08" db="EMBL/GenBank/DDBJ databases">
        <title>Draft genome sequence of azole-resistant Aspergillus thermomutatus (Neosartorya pseudofischeri) strain HMR AF 39, isolated from a human nasal aspirate.</title>
        <authorList>
            <person name="Parent-Michaud M."/>
            <person name="Dufresne P.J."/>
            <person name="Fournier E."/>
            <person name="Martineau C."/>
            <person name="Moreira S."/>
            <person name="Perkins V."/>
            <person name="De Repentigny L."/>
            <person name="Dufresne S.F."/>
        </authorList>
    </citation>
    <scope>NUCLEOTIDE SEQUENCE [LARGE SCALE GENOMIC DNA]</scope>
    <source>
        <strain evidence="1">HMR AF 39</strain>
    </source>
</reference>
<evidence type="ECO:0000313" key="2">
    <source>
        <dbReference type="Proteomes" id="UP000215305"/>
    </source>
</evidence>
<organism evidence="1 2">
    <name type="scientific">Aspergillus thermomutatus</name>
    <name type="common">Neosartorya pseudofischeri</name>
    <dbReference type="NCBI Taxonomy" id="41047"/>
    <lineage>
        <taxon>Eukaryota</taxon>
        <taxon>Fungi</taxon>
        <taxon>Dikarya</taxon>
        <taxon>Ascomycota</taxon>
        <taxon>Pezizomycotina</taxon>
        <taxon>Eurotiomycetes</taxon>
        <taxon>Eurotiomycetidae</taxon>
        <taxon>Eurotiales</taxon>
        <taxon>Aspergillaceae</taxon>
        <taxon>Aspergillus</taxon>
        <taxon>Aspergillus subgen. Fumigati</taxon>
    </lineage>
</organism>